<dbReference type="InterPro" id="IPR010920">
    <property type="entry name" value="LSM_dom_sf"/>
</dbReference>
<comment type="caution">
    <text evidence="7">The sequence shown here is derived from an EMBL/GenBank/DDBJ whole genome shotgun (WGS) entry which is preliminary data.</text>
</comment>
<dbReference type="InterPro" id="IPR023408">
    <property type="entry name" value="MscS_beta-dom_sf"/>
</dbReference>
<gene>
    <name evidence="7" type="ORF">GCM10023188_01220</name>
</gene>
<evidence type="ECO:0000256" key="1">
    <source>
        <dbReference type="ARBA" id="ARBA00004370"/>
    </source>
</evidence>
<dbReference type="PANTHER" id="PTHR30566">
    <property type="entry name" value="YNAI-RELATED MECHANOSENSITIVE ION CHANNEL"/>
    <property type="match status" value="1"/>
</dbReference>
<protein>
    <recommendedName>
        <fullName evidence="6">Mechanosensitive ion channel MscS domain-containing protein</fullName>
    </recommendedName>
</protein>
<evidence type="ECO:0000256" key="4">
    <source>
        <dbReference type="ARBA" id="ARBA00023136"/>
    </source>
</evidence>
<dbReference type="Proteomes" id="UP001500552">
    <property type="component" value="Unassembled WGS sequence"/>
</dbReference>
<feature type="transmembrane region" description="Helical" evidence="5">
    <location>
        <begin position="22"/>
        <end position="40"/>
    </location>
</feature>
<dbReference type="Gene3D" id="3.30.70.100">
    <property type="match status" value="1"/>
</dbReference>
<dbReference type="PANTHER" id="PTHR30566:SF5">
    <property type="entry name" value="MECHANOSENSITIVE ION CHANNEL PROTEIN 1, MITOCHONDRIAL-RELATED"/>
    <property type="match status" value="1"/>
</dbReference>
<evidence type="ECO:0000256" key="5">
    <source>
        <dbReference type="SAM" id="Phobius"/>
    </source>
</evidence>
<evidence type="ECO:0000256" key="2">
    <source>
        <dbReference type="ARBA" id="ARBA00022692"/>
    </source>
</evidence>
<feature type="domain" description="Mechanosensitive ion channel MscS" evidence="6">
    <location>
        <begin position="100"/>
        <end position="175"/>
    </location>
</feature>
<dbReference type="Gene3D" id="1.10.287.1260">
    <property type="match status" value="1"/>
</dbReference>
<dbReference type="Gene3D" id="2.30.30.60">
    <property type="match status" value="1"/>
</dbReference>
<evidence type="ECO:0000313" key="7">
    <source>
        <dbReference type="EMBL" id="GAA4422971.1"/>
    </source>
</evidence>
<dbReference type="Pfam" id="PF00924">
    <property type="entry name" value="MS_channel_2nd"/>
    <property type="match status" value="1"/>
</dbReference>
<keyword evidence="4 5" id="KW-0472">Membrane</keyword>
<keyword evidence="8" id="KW-1185">Reference proteome</keyword>
<evidence type="ECO:0000259" key="6">
    <source>
        <dbReference type="Pfam" id="PF00924"/>
    </source>
</evidence>
<evidence type="ECO:0000256" key="3">
    <source>
        <dbReference type="ARBA" id="ARBA00022989"/>
    </source>
</evidence>
<name>A0ABP8L540_9BACT</name>
<organism evidence="7 8">
    <name type="scientific">Pontibacter saemangeumensis</name>
    <dbReference type="NCBI Taxonomy" id="1084525"/>
    <lineage>
        <taxon>Bacteria</taxon>
        <taxon>Pseudomonadati</taxon>
        <taxon>Bacteroidota</taxon>
        <taxon>Cytophagia</taxon>
        <taxon>Cytophagales</taxon>
        <taxon>Hymenobacteraceae</taxon>
        <taxon>Pontibacter</taxon>
    </lineage>
</organism>
<evidence type="ECO:0000313" key="8">
    <source>
        <dbReference type="Proteomes" id="UP001500552"/>
    </source>
</evidence>
<feature type="transmembrane region" description="Helical" evidence="5">
    <location>
        <begin position="83"/>
        <end position="113"/>
    </location>
</feature>
<feature type="transmembrane region" description="Helical" evidence="5">
    <location>
        <begin position="60"/>
        <end position="77"/>
    </location>
</feature>
<dbReference type="RefSeq" id="WP_345156189.1">
    <property type="nucleotide sequence ID" value="NZ_BAABHC010000001.1"/>
</dbReference>
<dbReference type="SUPFAM" id="SSF50182">
    <property type="entry name" value="Sm-like ribonucleoproteins"/>
    <property type="match status" value="1"/>
</dbReference>
<reference evidence="8" key="1">
    <citation type="journal article" date="2019" name="Int. J. Syst. Evol. Microbiol.">
        <title>The Global Catalogue of Microorganisms (GCM) 10K type strain sequencing project: providing services to taxonomists for standard genome sequencing and annotation.</title>
        <authorList>
            <consortium name="The Broad Institute Genomics Platform"/>
            <consortium name="The Broad Institute Genome Sequencing Center for Infectious Disease"/>
            <person name="Wu L."/>
            <person name="Ma J."/>
        </authorList>
    </citation>
    <scope>NUCLEOTIDE SEQUENCE [LARGE SCALE GENOMIC DNA]</scope>
    <source>
        <strain evidence="8">JCM 17926</strain>
    </source>
</reference>
<keyword evidence="3 5" id="KW-1133">Transmembrane helix</keyword>
<dbReference type="InterPro" id="IPR006685">
    <property type="entry name" value="MscS_channel_2nd"/>
</dbReference>
<sequence length="308" mass="35916">MRRIEHWIEEAIGLPAAAQENIVFSVVVLAGLWIISRLLLRVASQRQTDSRKLYQWKKTTNYVVTGLGIILLANIWFEGFQSIATFLGLLSAGLVVALRDPIMNMFGWVFLIWKRPFKVGDRIKIQEYTGDVIDIAFFQFSLNELGQWVDSEQATGRVVHVPNSFVFTQAQTNYNYAFPFLWNEIQVQITFESNWQKAKAMLQGVANRCSVALSESAEQMVRRESQRHLIFYQNFQPKVYTKVRENGIQLTIRYLCNLNGRRDSENQIWEEVLDLFRKSPDIHFAYPTTRFYQSAEDQQQDKQDEKPI</sequence>
<dbReference type="EMBL" id="BAABHC010000001">
    <property type="protein sequence ID" value="GAA4422971.1"/>
    <property type="molecule type" value="Genomic_DNA"/>
</dbReference>
<keyword evidence="2 5" id="KW-0812">Transmembrane</keyword>
<proteinExistence type="predicted"/>
<accession>A0ABP8L540</accession>
<comment type="subcellular location">
    <subcellularLocation>
        <location evidence="1">Membrane</location>
    </subcellularLocation>
</comment>